<evidence type="ECO:0000313" key="2">
    <source>
        <dbReference type="EMBL" id="PWN97061.1"/>
    </source>
</evidence>
<evidence type="ECO:0000256" key="1">
    <source>
        <dbReference type="SAM" id="MobiDB-lite"/>
    </source>
</evidence>
<feature type="region of interest" description="Disordered" evidence="1">
    <location>
        <begin position="160"/>
        <end position="205"/>
    </location>
</feature>
<reference evidence="2 3" key="1">
    <citation type="journal article" date="2018" name="Mol. Biol. Evol.">
        <title>Broad Genomic Sampling Reveals a Smut Pathogenic Ancestry of the Fungal Clade Ustilaginomycotina.</title>
        <authorList>
            <person name="Kijpornyongpan T."/>
            <person name="Mondo S.J."/>
            <person name="Barry K."/>
            <person name="Sandor L."/>
            <person name="Lee J."/>
            <person name="Lipzen A."/>
            <person name="Pangilinan J."/>
            <person name="LaButti K."/>
            <person name="Hainaut M."/>
            <person name="Henrissat B."/>
            <person name="Grigoriev I.V."/>
            <person name="Spatafora J.W."/>
            <person name="Aime M.C."/>
        </authorList>
    </citation>
    <scope>NUCLEOTIDE SEQUENCE [LARGE SCALE GENOMIC DNA]</scope>
    <source>
        <strain evidence="2 3">MCA 4186</strain>
    </source>
</reference>
<feature type="region of interest" description="Disordered" evidence="1">
    <location>
        <begin position="55"/>
        <end position="122"/>
    </location>
</feature>
<keyword evidence="3" id="KW-1185">Reference proteome</keyword>
<proteinExistence type="predicted"/>
<dbReference type="EMBL" id="KZ819296">
    <property type="protein sequence ID" value="PWN97061.1"/>
    <property type="molecule type" value="Genomic_DNA"/>
</dbReference>
<gene>
    <name evidence="2" type="ORF">FA09DRAFT_59101</name>
</gene>
<dbReference type="AlphaFoldDB" id="A0A316Z667"/>
<accession>A0A316Z667</accession>
<evidence type="ECO:0000313" key="3">
    <source>
        <dbReference type="Proteomes" id="UP000245946"/>
    </source>
</evidence>
<sequence>MRRAATGASRLRAARRRCQLGRCRLALLRHCASLLGRPMRLPSCAGPAAACGAGAETRGWQKTEQPRTRARPKQPQTAGVPEGAPERLSRVLGLQEGESPAASEGATARENVRPASIRPSAARGGLANASRLLQARRSEGCFAHLHSLSSRLPRVRRLRKAGGGTEEGRRVTHVCPSQSSRRARAPQPGRRESKGNATAHGTARCAPPCTARSLVMALTEPRGASGFATASHFPLCLPSETKDERGGGLGGAAHVT</sequence>
<organism evidence="2 3">
    <name type="scientific">Tilletiopsis washingtonensis</name>
    <dbReference type="NCBI Taxonomy" id="58919"/>
    <lineage>
        <taxon>Eukaryota</taxon>
        <taxon>Fungi</taxon>
        <taxon>Dikarya</taxon>
        <taxon>Basidiomycota</taxon>
        <taxon>Ustilaginomycotina</taxon>
        <taxon>Exobasidiomycetes</taxon>
        <taxon>Entylomatales</taxon>
        <taxon>Entylomatales incertae sedis</taxon>
        <taxon>Tilletiopsis</taxon>
    </lineage>
</organism>
<dbReference type="Proteomes" id="UP000245946">
    <property type="component" value="Unassembled WGS sequence"/>
</dbReference>
<protein>
    <submittedName>
        <fullName evidence="2">Uncharacterized protein</fullName>
    </submittedName>
</protein>
<name>A0A316Z667_9BASI</name>
<dbReference type="GeneID" id="37273277"/>
<dbReference type="RefSeq" id="XP_025597340.1">
    <property type="nucleotide sequence ID" value="XM_025745733.1"/>
</dbReference>